<evidence type="ECO:0000313" key="4">
    <source>
        <dbReference type="WormBase" id="F07G6.6"/>
    </source>
</evidence>
<dbReference type="PhylomeDB" id="Q19168"/>
<dbReference type="InParanoid" id="Q19168"/>
<dbReference type="FunCoup" id="Q19168">
    <property type="interactions" value="811"/>
</dbReference>
<dbReference type="KEGG" id="cel:CELE_F07G6.6"/>
<dbReference type="UCSC" id="F07G6.6">
    <property type="organism name" value="c. elegans"/>
</dbReference>
<dbReference type="InterPro" id="IPR040161">
    <property type="entry name" value="FB224"/>
</dbReference>
<reference evidence="2 3" key="1">
    <citation type="journal article" date="1998" name="Science">
        <title>Genome sequence of the nematode C. elegans: a platform for investigating biology.</title>
        <authorList>
            <consortium name="The C. elegans sequencing consortium"/>
            <person name="Sulson J.E."/>
            <person name="Waterston R."/>
        </authorList>
    </citation>
    <scope>NUCLEOTIDE SEQUENCE [LARGE SCALE GENOMIC DNA]</scope>
    <source>
        <strain evidence="2 3">Bristol N2</strain>
    </source>
</reference>
<name>Q19168_CAEEL</name>
<feature type="domain" description="DUF38" evidence="1">
    <location>
        <begin position="62"/>
        <end position="206"/>
    </location>
</feature>
<dbReference type="PIR" id="F89468">
    <property type="entry name" value="F89468"/>
</dbReference>
<dbReference type="PANTHER" id="PTHR23015:SF4">
    <property type="entry name" value="DUF38 DOMAIN-CONTAINING PROTEIN-RELATED"/>
    <property type="match status" value="1"/>
</dbReference>
<sequence length="242" mass="28225">MLDGIEILYTKTANGSSNANHNGQKYIIDRKNFVDRALKDLKIVSKHAQNIKFANNTKYRRNIVSSLIEFFKTQKCVHVKEIGLHKFSFEQVLTILPCFDAKQLKNIDLSGIKSIYQFERITDLKQWQNAEELRIFIPFSKISSTIIVHLFHFQCFSIHYVGKVSVQTAIQMREDLLRRSTFQSCEITFEKSKSNPIELAKVFKLDYAGGNEFKIEFSNCNNKFDISLKEFSWCFVLNVERL</sequence>
<dbReference type="InterPro" id="IPR002900">
    <property type="entry name" value="DUF38/FTH_CAE_spp"/>
</dbReference>
<proteinExistence type="predicted"/>
<keyword evidence="3" id="KW-1185">Reference proteome</keyword>
<dbReference type="Proteomes" id="UP000001940">
    <property type="component" value="Chromosome X"/>
</dbReference>
<dbReference type="Bgee" id="WBGene00017225">
    <property type="expression patterns" value="Expressed in embryo and 1 other cell type or tissue"/>
</dbReference>
<dbReference type="HOGENOM" id="CLU_030831_3_1_1"/>
<dbReference type="Pfam" id="PF01827">
    <property type="entry name" value="FTH"/>
    <property type="match status" value="1"/>
</dbReference>
<evidence type="ECO:0000259" key="1">
    <source>
        <dbReference type="Pfam" id="PF01827"/>
    </source>
</evidence>
<accession>Q19168</accession>
<dbReference type="GeneID" id="184153"/>
<dbReference type="EMBL" id="BX284606">
    <property type="protein sequence ID" value="CCD66889.2"/>
    <property type="molecule type" value="Genomic_DNA"/>
</dbReference>
<dbReference type="WormBase" id="F07G6.6">
    <property type="protein sequence ID" value="CE53621"/>
    <property type="gene ID" value="WBGene00017225"/>
    <property type="gene designation" value="fbxa-52"/>
</dbReference>
<dbReference type="PaxDb" id="6239-F07G6.6"/>
<protein>
    <submittedName>
        <fullName evidence="2">DUF38 domain-containing protein</fullName>
    </submittedName>
</protein>
<gene>
    <name evidence="2 4" type="primary">fbxa-52</name>
    <name evidence="2" type="ORF">CELE_F07G6.6</name>
    <name evidence="4" type="ORF">F07G6.6</name>
</gene>
<dbReference type="AlphaFoldDB" id="Q19168"/>
<dbReference type="CTD" id="184153"/>
<dbReference type="AGR" id="WB:WBGene00017225"/>
<evidence type="ECO:0000313" key="3">
    <source>
        <dbReference type="Proteomes" id="UP000001940"/>
    </source>
</evidence>
<organism evidence="2 3">
    <name type="scientific">Caenorhabditis elegans</name>
    <dbReference type="NCBI Taxonomy" id="6239"/>
    <lineage>
        <taxon>Eukaryota</taxon>
        <taxon>Metazoa</taxon>
        <taxon>Ecdysozoa</taxon>
        <taxon>Nematoda</taxon>
        <taxon>Chromadorea</taxon>
        <taxon>Rhabditida</taxon>
        <taxon>Rhabditina</taxon>
        <taxon>Rhabditomorpha</taxon>
        <taxon>Rhabditoidea</taxon>
        <taxon>Rhabditidae</taxon>
        <taxon>Peloderinae</taxon>
        <taxon>Caenorhabditis</taxon>
    </lineage>
</organism>
<dbReference type="RefSeq" id="NP_508314.2">
    <property type="nucleotide sequence ID" value="NM_075913.4"/>
</dbReference>
<dbReference type="PANTHER" id="PTHR23015">
    <property type="entry name" value="UNCHARACTERIZED C.ELEGANS PROTEIN"/>
    <property type="match status" value="1"/>
</dbReference>
<evidence type="ECO:0000313" key="2">
    <source>
        <dbReference type="EMBL" id="CCD66889.2"/>
    </source>
</evidence>